<feature type="transmembrane region" description="Helical" evidence="2">
    <location>
        <begin position="249"/>
        <end position="270"/>
    </location>
</feature>
<feature type="region of interest" description="Disordered" evidence="1">
    <location>
        <begin position="1"/>
        <end position="37"/>
    </location>
</feature>
<reference evidence="3" key="2">
    <citation type="submission" date="2025-09" db="UniProtKB">
        <authorList>
            <consortium name="Ensembl"/>
        </authorList>
    </citation>
    <scope>IDENTIFICATION</scope>
</reference>
<name>A0A3Q3KHN3_MONAL</name>
<protein>
    <submittedName>
        <fullName evidence="3">Uncharacterized protein</fullName>
    </submittedName>
</protein>
<feature type="compositionally biased region" description="Polar residues" evidence="1">
    <location>
        <begin position="1"/>
        <end position="16"/>
    </location>
</feature>
<keyword evidence="2" id="KW-0472">Membrane</keyword>
<feature type="compositionally biased region" description="Polar residues" evidence="1">
    <location>
        <begin position="121"/>
        <end position="133"/>
    </location>
</feature>
<keyword evidence="2" id="KW-1133">Transmembrane helix</keyword>
<sequence>MVTASYADTSGQNHSFTNVTTGEVTENTSTQGQVTTQEVSTFHQLMELSGSTISPPTTADVNPTVEKTTKSYPKPSLQTTQMTPPNIQTTASPTSSILPQLNSSIESMKPTTEVQVKEGTPATTVVTSQTSNPVMTTRAHPVISSHTQSQDTGKTLTFQFTSDKTTHPATHPDESTRLISTTPTTTKPADSTSTSRTRQVTGGDATQFTSSYKTSAAMTTPPLTSINETKKTQAPPETNSNNETIHSKVVAGLIGGALVLMMVGFLIIFIKKRKIQKQQAATTEWAGPSPFLEDGADDRQAKLRSSNRISLSSFLPQRLSKRMSLLPEAGEELEDMTAGTFGDEQQRSTFGREVNGSDTQESNGAAVMVPESKSTGGINRQIKSHCFFHACIRMHVHESSCEACWCQHTRTHIILALACLISSRVGRLAAAFLSLPPPPPTLSWLSFS</sequence>
<feature type="compositionally biased region" description="Basic and acidic residues" evidence="1">
    <location>
        <begin position="164"/>
        <end position="176"/>
    </location>
</feature>
<feature type="region of interest" description="Disordered" evidence="1">
    <location>
        <begin position="163"/>
        <end position="205"/>
    </location>
</feature>
<keyword evidence="2" id="KW-0812">Transmembrane</keyword>
<feature type="region of interest" description="Disordered" evidence="1">
    <location>
        <begin position="113"/>
        <end position="133"/>
    </location>
</feature>
<proteinExistence type="predicted"/>
<evidence type="ECO:0000256" key="2">
    <source>
        <dbReference type="SAM" id="Phobius"/>
    </source>
</evidence>
<keyword evidence="4" id="KW-1185">Reference proteome</keyword>
<feature type="region of interest" description="Disordered" evidence="1">
    <location>
        <begin position="66"/>
        <end position="96"/>
    </location>
</feature>
<reference evidence="3" key="1">
    <citation type="submission" date="2025-08" db="UniProtKB">
        <authorList>
            <consortium name="Ensembl"/>
        </authorList>
    </citation>
    <scope>IDENTIFICATION</scope>
</reference>
<feature type="compositionally biased region" description="Polar residues" evidence="1">
    <location>
        <begin position="76"/>
        <end position="96"/>
    </location>
</feature>
<organism evidence="3 4">
    <name type="scientific">Monopterus albus</name>
    <name type="common">Swamp eel</name>
    <dbReference type="NCBI Taxonomy" id="43700"/>
    <lineage>
        <taxon>Eukaryota</taxon>
        <taxon>Metazoa</taxon>
        <taxon>Chordata</taxon>
        <taxon>Craniata</taxon>
        <taxon>Vertebrata</taxon>
        <taxon>Euteleostomi</taxon>
        <taxon>Actinopterygii</taxon>
        <taxon>Neopterygii</taxon>
        <taxon>Teleostei</taxon>
        <taxon>Neoteleostei</taxon>
        <taxon>Acanthomorphata</taxon>
        <taxon>Anabantaria</taxon>
        <taxon>Synbranchiformes</taxon>
        <taxon>Synbranchidae</taxon>
        <taxon>Monopterus</taxon>
    </lineage>
</organism>
<dbReference type="Proteomes" id="UP000261600">
    <property type="component" value="Unplaced"/>
</dbReference>
<feature type="compositionally biased region" description="Polar residues" evidence="1">
    <location>
        <begin position="196"/>
        <end position="205"/>
    </location>
</feature>
<feature type="compositionally biased region" description="Low complexity" evidence="1">
    <location>
        <begin position="17"/>
        <end position="30"/>
    </location>
</feature>
<evidence type="ECO:0000313" key="4">
    <source>
        <dbReference type="Proteomes" id="UP000261600"/>
    </source>
</evidence>
<accession>A0A3Q3KHN3</accession>
<evidence type="ECO:0000313" key="3">
    <source>
        <dbReference type="Ensembl" id="ENSMALP00000029141.1"/>
    </source>
</evidence>
<dbReference type="Ensembl" id="ENSMALT00000029664.1">
    <property type="protein sequence ID" value="ENSMALP00000029141.1"/>
    <property type="gene ID" value="ENSMALG00000020158.1"/>
</dbReference>
<dbReference type="AlphaFoldDB" id="A0A3Q3KHN3"/>
<feature type="compositionally biased region" description="Low complexity" evidence="1">
    <location>
        <begin position="177"/>
        <end position="195"/>
    </location>
</feature>
<evidence type="ECO:0000256" key="1">
    <source>
        <dbReference type="SAM" id="MobiDB-lite"/>
    </source>
</evidence>